<gene>
    <name evidence="2" type="ORF">EV193_105216</name>
</gene>
<proteinExistence type="predicted"/>
<accession>A0A4Q7KLW5</accession>
<dbReference type="Pfam" id="PF08044">
    <property type="entry name" value="DUF1707"/>
    <property type="match status" value="1"/>
</dbReference>
<evidence type="ECO:0000313" key="2">
    <source>
        <dbReference type="EMBL" id="RZS37658.1"/>
    </source>
</evidence>
<dbReference type="EMBL" id="SGWQ01000005">
    <property type="protein sequence ID" value="RZS37658.1"/>
    <property type="molecule type" value="Genomic_DNA"/>
</dbReference>
<dbReference type="RefSeq" id="WP_242613448.1">
    <property type="nucleotide sequence ID" value="NZ_SGWQ01000005.1"/>
</dbReference>
<feature type="domain" description="DUF1707" evidence="1">
    <location>
        <begin position="14"/>
        <end position="66"/>
    </location>
</feature>
<dbReference type="AlphaFoldDB" id="A0A4Q7KLW5"/>
<sequence>MNEAAPQPVDPKDMRVSDAEREHVVSLLQKAIGQGTLTLDEFTERTDKALAARTRAELNAVLVDLPGVVHRDTAPAVPRRESLELRNTMSKIQRVGRWYVPRELTVRNKMGSTELDFTEAEIEHDQVHIDLDVAAGSVIMLMPPNCSIDANDVEVTAGKIEDKVGFREGARPHFVLTGDVRAGTVKIRRPSYIRIGPMLIRFPWKITWDRR</sequence>
<dbReference type="PANTHER" id="PTHR40763:SF5">
    <property type="entry name" value="MEMBRANE PROTEIN"/>
    <property type="match status" value="1"/>
</dbReference>
<organism evidence="2 3">
    <name type="scientific">Herbihabitans rhizosphaerae</name>
    <dbReference type="NCBI Taxonomy" id="1872711"/>
    <lineage>
        <taxon>Bacteria</taxon>
        <taxon>Bacillati</taxon>
        <taxon>Actinomycetota</taxon>
        <taxon>Actinomycetes</taxon>
        <taxon>Pseudonocardiales</taxon>
        <taxon>Pseudonocardiaceae</taxon>
        <taxon>Herbihabitans</taxon>
    </lineage>
</organism>
<name>A0A4Q7KLW5_9PSEU</name>
<reference evidence="2 3" key="1">
    <citation type="submission" date="2019-02" db="EMBL/GenBank/DDBJ databases">
        <title>Genomic Encyclopedia of Type Strains, Phase IV (KMG-IV): sequencing the most valuable type-strain genomes for metagenomic binning, comparative biology and taxonomic classification.</title>
        <authorList>
            <person name="Goeker M."/>
        </authorList>
    </citation>
    <scope>NUCLEOTIDE SEQUENCE [LARGE SCALE GENOMIC DNA]</scope>
    <source>
        <strain evidence="2 3">DSM 101727</strain>
    </source>
</reference>
<keyword evidence="3" id="KW-1185">Reference proteome</keyword>
<comment type="caution">
    <text evidence="2">The sequence shown here is derived from an EMBL/GenBank/DDBJ whole genome shotgun (WGS) entry which is preliminary data.</text>
</comment>
<dbReference type="InterPro" id="IPR012551">
    <property type="entry name" value="DUF1707_SHOCT-like"/>
</dbReference>
<evidence type="ECO:0000259" key="1">
    <source>
        <dbReference type="Pfam" id="PF08044"/>
    </source>
</evidence>
<protein>
    <submittedName>
        <fullName evidence="2">Uncharacterized protein DUF1707</fullName>
    </submittedName>
</protein>
<dbReference type="PANTHER" id="PTHR40763">
    <property type="entry name" value="MEMBRANE PROTEIN-RELATED"/>
    <property type="match status" value="1"/>
</dbReference>
<dbReference type="Proteomes" id="UP000294257">
    <property type="component" value="Unassembled WGS sequence"/>
</dbReference>
<evidence type="ECO:0000313" key="3">
    <source>
        <dbReference type="Proteomes" id="UP000294257"/>
    </source>
</evidence>